<dbReference type="AlphaFoldDB" id="A0A0K1XED2"/>
<keyword evidence="11" id="KW-1185">Reference proteome</keyword>
<dbReference type="PATRIC" id="fig|1697053.3.peg.1790"/>
<dbReference type="NCBIfam" id="NF004402">
    <property type="entry name" value="PRK05758.2-2"/>
    <property type="match status" value="1"/>
</dbReference>
<keyword evidence="3 8" id="KW-0375">Hydrogen ion transport</keyword>
<dbReference type="OrthoDB" id="9816221at2"/>
<protein>
    <recommendedName>
        <fullName evidence="8">ATP synthase subunit delta</fullName>
    </recommendedName>
    <alternativeName>
        <fullName evidence="8">ATP synthase F(1) sector subunit delta</fullName>
    </alternativeName>
    <alternativeName>
        <fullName evidence="8">F-type ATPase subunit delta</fullName>
        <shortName evidence="8">F-ATPase subunit delta</shortName>
    </alternativeName>
</protein>
<proteinExistence type="inferred from homology"/>
<evidence type="ECO:0000256" key="1">
    <source>
        <dbReference type="ARBA" id="ARBA00004370"/>
    </source>
</evidence>
<dbReference type="RefSeq" id="WP_053100766.1">
    <property type="nucleotide sequence ID" value="NZ_CP012358.1"/>
</dbReference>
<dbReference type="KEGG" id="pbb:AKN87_08810"/>
<dbReference type="Proteomes" id="UP000063953">
    <property type="component" value="Chromosome"/>
</dbReference>
<name>A0A0K1XED2_9GAMM</name>
<keyword evidence="7 8" id="KW-0066">ATP synthesis</keyword>
<dbReference type="Gene3D" id="1.10.520.20">
    <property type="entry name" value="N-terminal domain of the delta subunit of the F1F0-ATP synthase"/>
    <property type="match status" value="1"/>
</dbReference>
<evidence type="ECO:0000256" key="5">
    <source>
        <dbReference type="ARBA" id="ARBA00023136"/>
    </source>
</evidence>
<evidence type="ECO:0000313" key="11">
    <source>
        <dbReference type="Proteomes" id="UP000063953"/>
    </source>
</evidence>
<evidence type="ECO:0000256" key="8">
    <source>
        <dbReference type="HAMAP-Rule" id="MF_01416"/>
    </source>
</evidence>
<keyword evidence="5 8" id="KW-0472">Membrane</keyword>
<dbReference type="GO" id="GO:0046933">
    <property type="term" value="F:proton-transporting ATP synthase activity, rotational mechanism"/>
    <property type="evidence" value="ECO:0007669"/>
    <property type="project" value="UniProtKB-UniRule"/>
</dbReference>
<comment type="similarity">
    <text evidence="8">Belongs to the ATPase delta chain family.</text>
</comment>
<dbReference type="GO" id="GO:0005886">
    <property type="term" value="C:plasma membrane"/>
    <property type="evidence" value="ECO:0007669"/>
    <property type="project" value="UniProtKB-SubCell"/>
</dbReference>
<dbReference type="GO" id="GO:0045259">
    <property type="term" value="C:proton-transporting ATP synthase complex"/>
    <property type="evidence" value="ECO:0007669"/>
    <property type="project" value="UniProtKB-KW"/>
</dbReference>
<evidence type="ECO:0000256" key="4">
    <source>
        <dbReference type="ARBA" id="ARBA00023065"/>
    </source>
</evidence>
<keyword evidence="8" id="KW-1003">Cell membrane</keyword>
<keyword evidence="4 8" id="KW-0406">Ion transport</keyword>
<sequence>MLNTNTLARPYAKAAYEYASTASQADEWAAMLALTATAVEEPAVIQQLGNPELTRDGKVELLAQLCEGNTSGEFVNFLHVLGENDRLALLPAVYENYAQLKAEADRSLNVEVQSAFELSAEQLQTLAAALSKRLDRTVTPKATVNPELIGGLYIRAGDLVIDGSVRGKLEKLAEALKS</sequence>
<evidence type="ECO:0000256" key="7">
    <source>
        <dbReference type="ARBA" id="ARBA00023310"/>
    </source>
</evidence>
<keyword evidence="6 8" id="KW-0139">CF(1)</keyword>
<comment type="subcellular location">
    <subcellularLocation>
        <location evidence="8">Cell membrane</location>
        <topology evidence="8">Peripheral membrane protein</topology>
    </subcellularLocation>
    <subcellularLocation>
        <location evidence="1">Membrane</location>
    </subcellularLocation>
</comment>
<keyword evidence="2 8" id="KW-0813">Transport</keyword>
<dbReference type="PRINTS" id="PR00125">
    <property type="entry name" value="ATPASEDELTA"/>
</dbReference>
<dbReference type="STRING" id="1697053.AKN87_08810"/>
<dbReference type="HAMAP" id="MF_01416">
    <property type="entry name" value="ATP_synth_delta_bact"/>
    <property type="match status" value="1"/>
</dbReference>
<evidence type="ECO:0000256" key="6">
    <source>
        <dbReference type="ARBA" id="ARBA00023196"/>
    </source>
</evidence>
<evidence type="ECO:0000313" key="9">
    <source>
        <dbReference type="EMBL" id="AKX59599.1"/>
    </source>
</evidence>
<reference evidence="10" key="3">
    <citation type="journal article" date="2022" name="Sci. Total Environ.">
        <title>Prevalence, transmission, and molecular epidemiology of tet(X)-positive bacteria among humans, animals, and environmental niches in China: An epidemiological, and genomic-based study.</title>
        <authorList>
            <person name="Dong N."/>
            <person name="Zeng Y."/>
            <person name="Cai C."/>
            <person name="Sun C."/>
            <person name="Lu J."/>
            <person name="Liu C."/>
            <person name="Zhou H."/>
            <person name="Sun Q."/>
            <person name="Shu L."/>
            <person name="Wang H."/>
            <person name="Wang Y."/>
            <person name="Wang S."/>
            <person name="Wu C."/>
            <person name="Chan E.W."/>
            <person name="Chen G."/>
            <person name="Shen Z."/>
            <person name="Chen S."/>
            <person name="Zhang R."/>
        </authorList>
    </citation>
    <scope>NUCLEOTIDE SEQUENCE</scope>
    <source>
        <strain evidence="10">DF46-2-2</strain>
    </source>
</reference>
<reference evidence="9 11" key="1">
    <citation type="journal article" date="2015" name="Genome Announc.">
        <title>Genome Sequences of Oblitimonas alkaliphila gen. nov. sp. nov. (Proposed), a Novel Bacterium of the Pseudomonadaceae Family.</title>
        <authorList>
            <person name="Lauer A.C."/>
            <person name="Nicholson A.C."/>
            <person name="Humrighouse B.W."/>
            <person name="Emery B."/>
            <person name="Drobish A."/>
            <person name="Juieng P."/>
            <person name="Loparev V."/>
            <person name="McQuiston J.R."/>
        </authorList>
    </citation>
    <scope>NUCLEOTIDE SEQUENCE [LARGE SCALE GENOMIC DNA]</scope>
    <source>
        <strain evidence="9 11">E5571</strain>
    </source>
</reference>
<evidence type="ECO:0000256" key="3">
    <source>
        <dbReference type="ARBA" id="ARBA00022781"/>
    </source>
</evidence>
<dbReference type="GeneID" id="93984367"/>
<dbReference type="Proteomes" id="UP001173465">
    <property type="component" value="Unassembled WGS sequence"/>
</dbReference>
<dbReference type="PANTHER" id="PTHR11910">
    <property type="entry name" value="ATP SYNTHASE DELTA CHAIN"/>
    <property type="match status" value="1"/>
</dbReference>
<dbReference type="SUPFAM" id="SSF47928">
    <property type="entry name" value="N-terminal domain of the delta subunit of the F1F0-ATP synthase"/>
    <property type="match status" value="1"/>
</dbReference>
<gene>
    <name evidence="8" type="primary">atpH</name>
    <name evidence="9" type="ORF">AKN88_06420</name>
    <name evidence="10" type="ORF">HX099_08440</name>
</gene>
<evidence type="ECO:0000313" key="10">
    <source>
        <dbReference type="EMBL" id="MDM1696683.1"/>
    </source>
</evidence>
<organism evidence="9 11">
    <name type="scientific">Thiopseudomonas alkaliphila</name>
    <dbReference type="NCBI Taxonomy" id="1697053"/>
    <lineage>
        <taxon>Bacteria</taxon>
        <taxon>Pseudomonadati</taxon>
        <taxon>Pseudomonadota</taxon>
        <taxon>Gammaproteobacteria</taxon>
        <taxon>Pseudomonadales</taxon>
        <taxon>Pseudomonadaceae</taxon>
        <taxon>Thiopseudomonas</taxon>
    </lineage>
</organism>
<reference evidence="10" key="2">
    <citation type="submission" date="2020-06" db="EMBL/GenBank/DDBJ databases">
        <authorList>
            <person name="Dong N."/>
        </authorList>
    </citation>
    <scope>NUCLEOTIDE SEQUENCE</scope>
    <source>
        <strain evidence="10">DF46-2-2</strain>
    </source>
</reference>
<dbReference type="NCBIfam" id="TIGR01145">
    <property type="entry name" value="ATP_synt_delta"/>
    <property type="match status" value="1"/>
</dbReference>
<dbReference type="EMBL" id="JACANB010000005">
    <property type="protein sequence ID" value="MDM1696683.1"/>
    <property type="molecule type" value="Genomic_DNA"/>
</dbReference>
<comment type="function">
    <text evidence="8">F(1)F(0) ATP synthase produces ATP from ADP in the presence of a proton or sodium gradient. F-type ATPases consist of two structural domains, F(1) containing the extramembraneous catalytic core and F(0) containing the membrane proton channel, linked together by a central stalk and a peripheral stalk. During catalysis, ATP synthesis in the catalytic domain of F(1) is coupled via a rotary mechanism of the central stalk subunits to proton translocation.</text>
</comment>
<comment type="function">
    <text evidence="8">This protein is part of the stalk that links CF(0) to CF(1). It either transmits conformational changes from CF(0) to CF(1) or is implicated in proton conduction.</text>
</comment>
<dbReference type="Pfam" id="PF00213">
    <property type="entry name" value="OSCP"/>
    <property type="match status" value="1"/>
</dbReference>
<accession>A0A0K1XED2</accession>
<dbReference type="InterPro" id="IPR000711">
    <property type="entry name" value="ATPase_OSCP/dsu"/>
</dbReference>
<dbReference type="InterPro" id="IPR026015">
    <property type="entry name" value="ATP_synth_OSCP/delta_N_sf"/>
</dbReference>
<dbReference type="EMBL" id="CP012365">
    <property type="protein sequence ID" value="AKX59599.1"/>
    <property type="molecule type" value="Genomic_DNA"/>
</dbReference>
<evidence type="ECO:0000256" key="2">
    <source>
        <dbReference type="ARBA" id="ARBA00022448"/>
    </source>
</evidence>